<protein>
    <submittedName>
        <fullName evidence="4">Uncharacterized protein</fullName>
    </submittedName>
</protein>
<dbReference type="InterPro" id="IPR050889">
    <property type="entry name" value="Dendritic_Spine_Reg/Scaffold"/>
</dbReference>
<evidence type="ECO:0000313" key="4">
    <source>
        <dbReference type="EMBL" id="KAL3673122.1"/>
    </source>
</evidence>
<comment type="caution">
    <text evidence="4">The sequence shown here is derived from an EMBL/GenBank/DDBJ whole genome shotgun (WGS) entry which is preliminary data.</text>
</comment>
<dbReference type="AlphaFoldDB" id="A0ABD3G3B6"/>
<dbReference type="InterPro" id="IPR002110">
    <property type="entry name" value="Ankyrin_rpt"/>
</dbReference>
<reference evidence="4 5" key="1">
    <citation type="submission" date="2024-09" db="EMBL/GenBank/DDBJ databases">
        <title>Genome sequencing and assembly of Phytophthora oleae, isolate VK10A, causative agent of rot of olive drupes.</title>
        <authorList>
            <person name="Conti Taguali S."/>
            <person name="Riolo M."/>
            <person name="La Spada F."/>
            <person name="Cacciola S.O."/>
            <person name="Dionisio G."/>
        </authorList>
    </citation>
    <scope>NUCLEOTIDE SEQUENCE [LARGE SCALE GENOMIC DNA]</scope>
    <source>
        <strain evidence="4 5">VK10A</strain>
    </source>
</reference>
<feature type="repeat" description="ANK" evidence="3">
    <location>
        <begin position="53"/>
        <end position="85"/>
    </location>
</feature>
<evidence type="ECO:0000313" key="5">
    <source>
        <dbReference type="Proteomes" id="UP001632037"/>
    </source>
</evidence>
<name>A0ABD3G3B6_9STRA</name>
<dbReference type="SUPFAM" id="SSF48403">
    <property type="entry name" value="Ankyrin repeat"/>
    <property type="match status" value="1"/>
</dbReference>
<dbReference type="Proteomes" id="UP001632037">
    <property type="component" value="Unassembled WGS sequence"/>
</dbReference>
<dbReference type="SMART" id="SM00248">
    <property type="entry name" value="ANK"/>
    <property type="match status" value="1"/>
</dbReference>
<dbReference type="PROSITE" id="PS50088">
    <property type="entry name" value="ANK_REPEAT"/>
    <property type="match status" value="1"/>
</dbReference>
<keyword evidence="2 3" id="KW-0040">ANK repeat</keyword>
<gene>
    <name evidence="4" type="ORF">V7S43_002417</name>
</gene>
<organism evidence="4 5">
    <name type="scientific">Phytophthora oleae</name>
    <dbReference type="NCBI Taxonomy" id="2107226"/>
    <lineage>
        <taxon>Eukaryota</taxon>
        <taxon>Sar</taxon>
        <taxon>Stramenopiles</taxon>
        <taxon>Oomycota</taxon>
        <taxon>Peronosporomycetes</taxon>
        <taxon>Peronosporales</taxon>
        <taxon>Peronosporaceae</taxon>
        <taxon>Phytophthora</taxon>
    </lineage>
</organism>
<dbReference type="PANTHER" id="PTHR24166:SF48">
    <property type="entry name" value="PROTEIN VAPYRIN"/>
    <property type="match status" value="1"/>
</dbReference>
<accession>A0ABD3G3B6</accession>
<keyword evidence="1" id="KW-0677">Repeat</keyword>
<keyword evidence="5" id="KW-1185">Reference proteome</keyword>
<sequence>MSIRPATTPHSVNSDVEQQWVDAAESGNVAALQSLLTTHSYLLNTQLHHQTFKRSTALHLAVWKGQSAAVQFLIDHGADIEQQNQTGMTALQIDVMRICLQKMRPTLLLRSRCIDVQSPVAVGIRYSS</sequence>
<evidence type="ECO:0000256" key="2">
    <source>
        <dbReference type="ARBA" id="ARBA00023043"/>
    </source>
</evidence>
<dbReference type="Gene3D" id="1.25.40.20">
    <property type="entry name" value="Ankyrin repeat-containing domain"/>
    <property type="match status" value="1"/>
</dbReference>
<dbReference type="PROSITE" id="PS50297">
    <property type="entry name" value="ANK_REP_REGION"/>
    <property type="match status" value="1"/>
</dbReference>
<dbReference type="EMBL" id="JBIMZQ010000003">
    <property type="protein sequence ID" value="KAL3673122.1"/>
    <property type="molecule type" value="Genomic_DNA"/>
</dbReference>
<evidence type="ECO:0000256" key="1">
    <source>
        <dbReference type="ARBA" id="ARBA00022737"/>
    </source>
</evidence>
<dbReference type="Pfam" id="PF12796">
    <property type="entry name" value="Ank_2"/>
    <property type="match status" value="1"/>
</dbReference>
<dbReference type="PANTHER" id="PTHR24166">
    <property type="entry name" value="ROLLING PEBBLES, ISOFORM B"/>
    <property type="match status" value="1"/>
</dbReference>
<evidence type="ECO:0000256" key="3">
    <source>
        <dbReference type="PROSITE-ProRule" id="PRU00023"/>
    </source>
</evidence>
<proteinExistence type="predicted"/>
<dbReference type="InterPro" id="IPR036770">
    <property type="entry name" value="Ankyrin_rpt-contain_sf"/>
</dbReference>